<accession>A0ABN2E9A1</accession>
<dbReference type="RefSeq" id="WP_344196121.1">
    <property type="nucleotide sequence ID" value="NZ_BAAAND010000008.1"/>
</dbReference>
<dbReference type="Pfam" id="PF00582">
    <property type="entry name" value="Usp"/>
    <property type="match status" value="1"/>
</dbReference>
<dbReference type="Proteomes" id="UP001500190">
    <property type="component" value="Unassembled WGS sequence"/>
</dbReference>
<dbReference type="SUPFAM" id="SSF52402">
    <property type="entry name" value="Adenine nucleotide alpha hydrolases-like"/>
    <property type="match status" value="1"/>
</dbReference>
<name>A0ABN2E9A1_9ACTN</name>
<dbReference type="CDD" id="cd00293">
    <property type="entry name" value="USP-like"/>
    <property type="match status" value="1"/>
</dbReference>
<dbReference type="InterPro" id="IPR014729">
    <property type="entry name" value="Rossmann-like_a/b/a_fold"/>
</dbReference>
<dbReference type="InterPro" id="IPR006016">
    <property type="entry name" value="UspA"/>
</dbReference>
<sequence>MKQILVVLDDSAAALRAAQLAIDLAAALGSGLTLVTVVEDHVLDARLRAAAIPEAAERRLQGATTMLSRMTARAVLHGLRTHQQILSGPGVERVLAAAAECAADLIVIGQDPSPVNVPHLLEFTDRPVLVVPGD</sequence>
<protein>
    <recommendedName>
        <fullName evidence="1">UspA domain-containing protein</fullName>
    </recommendedName>
</protein>
<keyword evidence="3" id="KW-1185">Reference proteome</keyword>
<organism evidence="2 3">
    <name type="scientific">Kribbella karoonensis</name>
    <dbReference type="NCBI Taxonomy" id="324851"/>
    <lineage>
        <taxon>Bacteria</taxon>
        <taxon>Bacillati</taxon>
        <taxon>Actinomycetota</taxon>
        <taxon>Actinomycetes</taxon>
        <taxon>Propionibacteriales</taxon>
        <taxon>Kribbellaceae</taxon>
        <taxon>Kribbella</taxon>
    </lineage>
</organism>
<evidence type="ECO:0000259" key="1">
    <source>
        <dbReference type="Pfam" id="PF00582"/>
    </source>
</evidence>
<proteinExistence type="predicted"/>
<reference evidence="2 3" key="1">
    <citation type="journal article" date="2019" name="Int. J. Syst. Evol. Microbiol.">
        <title>The Global Catalogue of Microorganisms (GCM) 10K type strain sequencing project: providing services to taxonomists for standard genome sequencing and annotation.</title>
        <authorList>
            <consortium name="The Broad Institute Genomics Platform"/>
            <consortium name="The Broad Institute Genome Sequencing Center for Infectious Disease"/>
            <person name="Wu L."/>
            <person name="Ma J."/>
        </authorList>
    </citation>
    <scope>NUCLEOTIDE SEQUENCE [LARGE SCALE GENOMIC DNA]</scope>
    <source>
        <strain evidence="2 3">JCM 14304</strain>
    </source>
</reference>
<gene>
    <name evidence="2" type="ORF">GCM10009742_53600</name>
</gene>
<feature type="domain" description="UspA" evidence="1">
    <location>
        <begin position="1"/>
        <end position="110"/>
    </location>
</feature>
<evidence type="ECO:0000313" key="2">
    <source>
        <dbReference type="EMBL" id="GAA1599211.1"/>
    </source>
</evidence>
<evidence type="ECO:0000313" key="3">
    <source>
        <dbReference type="Proteomes" id="UP001500190"/>
    </source>
</evidence>
<dbReference type="EMBL" id="BAAAND010000008">
    <property type="protein sequence ID" value="GAA1599211.1"/>
    <property type="molecule type" value="Genomic_DNA"/>
</dbReference>
<comment type="caution">
    <text evidence="2">The sequence shown here is derived from an EMBL/GenBank/DDBJ whole genome shotgun (WGS) entry which is preliminary data.</text>
</comment>
<dbReference type="Gene3D" id="3.40.50.620">
    <property type="entry name" value="HUPs"/>
    <property type="match status" value="1"/>
</dbReference>